<keyword evidence="1" id="KW-0812">Transmembrane</keyword>
<sequence length="166" mass="18190">MDWNLRHRVAPTISNLQGFVPLTTGDRNLVGAFVTSVALSAIMGLQAIDTFGADHAWVQYRIWIVAVSLSGGYMALRISSDLFGHCGVRGAGKAILGGLWFTALVGLIAGSFMLPIFGTMFGPFAIVMLIIGSPWTASMWIAGLWSVHLMMRCWRTEQDRLFARLQ</sequence>
<feature type="transmembrane region" description="Helical" evidence="1">
    <location>
        <begin position="124"/>
        <end position="145"/>
    </location>
</feature>
<feature type="transmembrane region" description="Helical" evidence="1">
    <location>
        <begin position="97"/>
        <end position="118"/>
    </location>
</feature>
<organism evidence="2 3">
    <name type="scientific">Marivivens niveibacter</name>
    <dbReference type="NCBI Taxonomy" id="1930667"/>
    <lineage>
        <taxon>Bacteria</taxon>
        <taxon>Pseudomonadati</taxon>
        <taxon>Pseudomonadota</taxon>
        <taxon>Alphaproteobacteria</taxon>
        <taxon>Rhodobacterales</taxon>
        <taxon>Paracoccaceae</taxon>
        <taxon>Marivivens group</taxon>
        <taxon>Marivivens</taxon>
    </lineage>
</organism>
<reference evidence="2 3" key="1">
    <citation type="submission" date="2016-12" db="EMBL/GenBank/DDBJ databases">
        <title>The draft genome sequence of HSLHS2.</title>
        <authorList>
            <person name="Hu D."/>
            <person name="Wang L."/>
            <person name="Shao Z."/>
        </authorList>
    </citation>
    <scope>NUCLEOTIDE SEQUENCE [LARGE SCALE GENOMIC DNA]</scope>
    <source>
        <strain evidence="2">MCCC 1A06712</strain>
    </source>
</reference>
<comment type="caution">
    <text evidence="2">The sequence shown here is derived from an EMBL/GenBank/DDBJ whole genome shotgun (WGS) entry which is preliminary data.</text>
</comment>
<accession>A0A251WW87</accession>
<dbReference type="RefSeq" id="WP_086452014.1">
    <property type="nucleotide sequence ID" value="NZ_MSPP01000004.1"/>
</dbReference>
<dbReference type="AlphaFoldDB" id="A0A251WW87"/>
<keyword evidence="3" id="KW-1185">Reference proteome</keyword>
<dbReference type="Proteomes" id="UP000194664">
    <property type="component" value="Unassembled WGS sequence"/>
</dbReference>
<keyword evidence="1" id="KW-1133">Transmembrane helix</keyword>
<feature type="transmembrane region" description="Helical" evidence="1">
    <location>
        <begin position="60"/>
        <end position="76"/>
    </location>
</feature>
<protein>
    <submittedName>
        <fullName evidence="2">Uncharacterized protein</fullName>
    </submittedName>
</protein>
<evidence type="ECO:0000313" key="2">
    <source>
        <dbReference type="EMBL" id="OUD08750.1"/>
    </source>
</evidence>
<keyword evidence="1" id="KW-0472">Membrane</keyword>
<dbReference type="EMBL" id="MSPP01000004">
    <property type="protein sequence ID" value="OUD08750.1"/>
    <property type="molecule type" value="Genomic_DNA"/>
</dbReference>
<proteinExistence type="predicted"/>
<dbReference type="OrthoDB" id="7865740at2"/>
<evidence type="ECO:0000256" key="1">
    <source>
        <dbReference type="SAM" id="Phobius"/>
    </source>
</evidence>
<gene>
    <name evidence="2" type="ORF">BVC71_12545</name>
</gene>
<feature type="transmembrane region" description="Helical" evidence="1">
    <location>
        <begin position="29"/>
        <end position="48"/>
    </location>
</feature>
<evidence type="ECO:0000313" key="3">
    <source>
        <dbReference type="Proteomes" id="UP000194664"/>
    </source>
</evidence>
<name>A0A251WW87_9RHOB</name>